<dbReference type="GO" id="GO:0043235">
    <property type="term" value="C:receptor complex"/>
    <property type="evidence" value="ECO:0007669"/>
    <property type="project" value="TreeGrafter"/>
</dbReference>
<organism evidence="7 8">
    <name type="scientific">Plectus sambesii</name>
    <dbReference type="NCBI Taxonomy" id="2011161"/>
    <lineage>
        <taxon>Eukaryota</taxon>
        <taxon>Metazoa</taxon>
        <taxon>Ecdysozoa</taxon>
        <taxon>Nematoda</taxon>
        <taxon>Chromadorea</taxon>
        <taxon>Plectida</taxon>
        <taxon>Plectina</taxon>
        <taxon>Plectoidea</taxon>
        <taxon>Plectidae</taxon>
        <taxon>Plectus</taxon>
    </lineage>
</organism>
<dbReference type="CDD" id="cd00192">
    <property type="entry name" value="PTKc"/>
    <property type="match status" value="1"/>
</dbReference>
<keyword evidence="4" id="KW-0067">ATP-binding</keyword>
<dbReference type="InterPro" id="IPR001245">
    <property type="entry name" value="Ser-Thr/Tyr_kinase_cat_dom"/>
</dbReference>
<proteinExistence type="predicted"/>
<dbReference type="PRINTS" id="PR00109">
    <property type="entry name" value="TYRKINASE"/>
</dbReference>
<reference evidence="8" key="1">
    <citation type="submission" date="2022-11" db="UniProtKB">
        <authorList>
            <consortium name="WormBaseParasite"/>
        </authorList>
    </citation>
    <scope>IDENTIFICATION</scope>
</reference>
<protein>
    <submittedName>
        <fullName evidence="8">Protein kinase domain-containing protein</fullName>
    </submittedName>
</protein>
<dbReference type="InterPro" id="IPR011009">
    <property type="entry name" value="Kinase-like_dom_sf"/>
</dbReference>
<dbReference type="SMART" id="SM00219">
    <property type="entry name" value="TyrKc"/>
    <property type="match status" value="1"/>
</dbReference>
<evidence type="ECO:0000313" key="8">
    <source>
        <dbReference type="WBParaSite" id="PSAMB.scaffold10834size3802.g33674.t1"/>
    </source>
</evidence>
<dbReference type="GO" id="GO:0005886">
    <property type="term" value="C:plasma membrane"/>
    <property type="evidence" value="ECO:0007669"/>
    <property type="project" value="TreeGrafter"/>
</dbReference>
<dbReference type="Proteomes" id="UP000887566">
    <property type="component" value="Unplaced"/>
</dbReference>
<dbReference type="Gene3D" id="3.30.200.20">
    <property type="entry name" value="Phosphorylase Kinase, domain 1"/>
    <property type="match status" value="1"/>
</dbReference>
<sequence>METVRQFSAFHLTPRPTGATVNPENAVSPWELSSNQIEIDFQSQIGKGAFSIVYKGKLIGPAPIVAIVNSFDVQMYNNCNVAVKTVPQHNRTSSTEALLEEIEFLKTFGYHPHVVSLLGCITQEQPICLVMELAQQDLHRFLHSLKDKVTDVGDFPEKEMMSTAWQIADGMCYLVSKNLIHRDLAARNVLLTRDMRAMVADFGLCRNCTDHDDASYISAAEGRLPVKWMAPESLTRQIFSQKSDVWSFGVLLYEMYTLGEMPYTDIHLEMLISYLKSGNRMRQPMFASDQIYQVMTNCWREEPADRPTFQELMSIFNEMLENDMKNHGYIQPVCGSPSSLWSTSLDNEH</sequence>
<evidence type="ECO:0000256" key="2">
    <source>
        <dbReference type="ARBA" id="ARBA00022741"/>
    </source>
</evidence>
<dbReference type="PIRSF" id="PIRSF000654">
    <property type="entry name" value="Integrin-linked_kinase"/>
    <property type="match status" value="1"/>
</dbReference>
<dbReference type="InterPro" id="IPR050122">
    <property type="entry name" value="RTK"/>
</dbReference>
<evidence type="ECO:0000259" key="6">
    <source>
        <dbReference type="PROSITE" id="PS50011"/>
    </source>
</evidence>
<dbReference type="GO" id="GO:0005524">
    <property type="term" value="F:ATP binding"/>
    <property type="evidence" value="ECO:0007669"/>
    <property type="project" value="UniProtKB-KW"/>
</dbReference>
<dbReference type="GO" id="GO:0007169">
    <property type="term" value="P:cell surface receptor protein tyrosine kinase signaling pathway"/>
    <property type="evidence" value="ECO:0007669"/>
    <property type="project" value="TreeGrafter"/>
</dbReference>
<evidence type="ECO:0000256" key="1">
    <source>
        <dbReference type="ARBA" id="ARBA00022679"/>
    </source>
</evidence>
<dbReference type="WBParaSite" id="PSAMB.scaffold10834size3802.g33674.t1">
    <property type="protein sequence ID" value="PSAMB.scaffold10834size3802.g33674.t1"/>
    <property type="gene ID" value="PSAMB.scaffold10834size3802.g33674"/>
</dbReference>
<dbReference type="PANTHER" id="PTHR24416:SF600">
    <property type="entry name" value="PDGF- AND VEGF-RECEPTOR RELATED, ISOFORM J"/>
    <property type="match status" value="1"/>
</dbReference>
<dbReference type="GO" id="GO:0004714">
    <property type="term" value="F:transmembrane receptor protein tyrosine kinase activity"/>
    <property type="evidence" value="ECO:0007669"/>
    <property type="project" value="TreeGrafter"/>
</dbReference>
<dbReference type="PROSITE" id="PS00109">
    <property type="entry name" value="PROTEIN_KINASE_TYR"/>
    <property type="match status" value="1"/>
</dbReference>
<evidence type="ECO:0000313" key="7">
    <source>
        <dbReference type="Proteomes" id="UP000887566"/>
    </source>
</evidence>
<name>A0A914UMC3_9BILA</name>
<dbReference type="PANTHER" id="PTHR24416">
    <property type="entry name" value="TYROSINE-PROTEIN KINASE RECEPTOR"/>
    <property type="match status" value="1"/>
</dbReference>
<evidence type="ECO:0000256" key="5">
    <source>
        <dbReference type="ARBA" id="ARBA00023137"/>
    </source>
</evidence>
<evidence type="ECO:0000256" key="4">
    <source>
        <dbReference type="ARBA" id="ARBA00022840"/>
    </source>
</evidence>
<dbReference type="SUPFAM" id="SSF56112">
    <property type="entry name" value="Protein kinase-like (PK-like)"/>
    <property type="match status" value="1"/>
</dbReference>
<keyword evidence="5" id="KW-0829">Tyrosine-protein kinase</keyword>
<evidence type="ECO:0000256" key="3">
    <source>
        <dbReference type="ARBA" id="ARBA00022777"/>
    </source>
</evidence>
<dbReference type="FunFam" id="1.10.510.10:FF:000554">
    <property type="entry name" value="Predicted protein"/>
    <property type="match status" value="1"/>
</dbReference>
<keyword evidence="2" id="KW-0547">Nucleotide-binding</keyword>
<dbReference type="InterPro" id="IPR000719">
    <property type="entry name" value="Prot_kinase_dom"/>
</dbReference>
<feature type="domain" description="Protein kinase" evidence="6">
    <location>
        <begin position="39"/>
        <end position="330"/>
    </location>
</feature>
<dbReference type="InterPro" id="IPR008266">
    <property type="entry name" value="Tyr_kinase_AS"/>
</dbReference>
<accession>A0A914UMC3</accession>
<keyword evidence="7" id="KW-1185">Reference proteome</keyword>
<dbReference type="PROSITE" id="PS50011">
    <property type="entry name" value="PROTEIN_KINASE_DOM"/>
    <property type="match status" value="1"/>
</dbReference>
<dbReference type="AlphaFoldDB" id="A0A914UMC3"/>
<keyword evidence="3" id="KW-0418">Kinase</keyword>
<dbReference type="Gene3D" id="1.10.510.10">
    <property type="entry name" value="Transferase(Phosphotransferase) domain 1"/>
    <property type="match status" value="1"/>
</dbReference>
<keyword evidence="1" id="KW-0808">Transferase</keyword>
<dbReference type="InterPro" id="IPR020635">
    <property type="entry name" value="Tyr_kinase_cat_dom"/>
</dbReference>
<dbReference type="Pfam" id="PF07714">
    <property type="entry name" value="PK_Tyr_Ser-Thr"/>
    <property type="match status" value="1"/>
</dbReference>